<dbReference type="EMBL" id="JBHSWH010000001">
    <property type="protein sequence ID" value="MFC6705786.1"/>
    <property type="molecule type" value="Genomic_DNA"/>
</dbReference>
<name>A0ABW2AG58_9MICO</name>
<dbReference type="RefSeq" id="WP_382401235.1">
    <property type="nucleotide sequence ID" value="NZ_JBHSWH010000001.1"/>
</dbReference>
<reference evidence="2" key="1">
    <citation type="journal article" date="2019" name="Int. J. Syst. Evol. Microbiol.">
        <title>The Global Catalogue of Microorganisms (GCM) 10K type strain sequencing project: providing services to taxonomists for standard genome sequencing and annotation.</title>
        <authorList>
            <consortium name="The Broad Institute Genomics Platform"/>
            <consortium name="The Broad Institute Genome Sequencing Center for Infectious Disease"/>
            <person name="Wu L."/>
            <person name="Ma J."/>
        </authorList>
    </citation>
    <scope>NUCLEOTIDE SEQUENCE [LARGE SCALE GENOMIC DNA]</scope>
    <source>
        <strain evidence="2">CCUG 58127</strain>
    </source>
</reference>
<dbReference type="SUPFAM" id="SSF69279">
    <property type="entry name" value="Phage tail proteins"/>
    <property type="match status" value="1"/>
</dbReference>
<protein>
    <submittedName>
        <fullName evidence="1">Phage late control D family protein</fullName>
    </submittedName>
</protein>
<gene>
    <name evidence="1" type="ORF">ACFQDH_11030</name>
</gene>
<accession>A0ABW2AG58</accession>
<evidence type="ECO:0000313" key="2">
    <source>
        <dbReference type="Proteomes" id="UP001596298"/>
    </source>
</evidence>
<dbReference type="Proteomes" id="UP001596298">
    <property type="component" value="Unassembled WGS sequence"/>
</dbReference>
<proteinExistence type="predicted"/>
<keyword evidence="2" id="KW-1185">Reference proteome</keyword>
<evidence type="ECO:0000313" key="1">
    <source>
        <dbReference type="EMBL" id="MFC6705786.1"/>
    </source>
</evidence>
<sequence>MCPPTTLTTLGAESRTQGAFYVPRFEVKIDGANLPRNVLRDVRSLTYQDSVDSIDSFQLEVNNWDEVDRSFRYIGSETAAELTPGNAAYTRRTLFEPCGKEVELRMGYGESTQLVPMLKGHFTTMKPAFTDGGAILTVTGLNVLHQLRRKQYTTTWTDKRDSEIARDLAQRTDAGTKRFPLPIVIDQNAMGDEKPVPLVTQRNQYDIDFLFQRARVRGYVVFIQEADTSTGRPRQLYFGPSQPGMIPGLRQVEFRLTWGRSLIEFQPKLTTANQVRQVTVRGWHRTRKQLITRTVTLDDPRIRINTDLYRVLNACDPHEEIVVDEPVFTNCQARERAIAILRDQTKQIVTATGVKVVGLPDLRSGQVVTIDGVGARLSGEYFVTKTTHTIDDNGYLTTFDCRREQYAHHGGGR</sequence>
<comment type="caution">
    <text evidence="1">The sequence shown here is derived from an EMBL/GenBank/DDBJ whole genome shotgun (WGS) entry which is preliminary data.</text>
</comment>
<organism evidence="1 2">
    <name type="scientific">Flexivirga alba</name>
    <dbReference type="NCBI Taxonomy" id="702742"/>
    <lineage>
        <taxon>Bacteria</taxon>
        <taxon>Bacillati</taxon>
        <taxon>Actinomycetota</taxon>
        <taxon>Actinomycetes</taxon>
        <taxon>Micrococcales</taxon>
        <taxon>Dermacoccaceae</taxon>
        <taxon>Flexivirga</taxon>
    </lineage>
</organism>